<accession>A0ABV1DBB1</accession>
<proteinExistence type="predicted"/>
<name>A0ABV1DBB1_9FIRM</name>
<evidence type="ECO:0000313" key="3">
    <source>
        <dbReference type="Proteomes" id="UP001454086"/>
    </source>
</evidence>
<feature type="transmembrane region" description="Helical" evidence="1">
    <location>
        <begin position="89"/>
        <end position="112"/>
    </location>
</feature>
<feature type="transmembrane region" description="Helical" evidence="1">
    <location>
        <begin position="210"/>
        <end position="229"/>
    </location>
</feature>
<feature type="transmembrane region" description="Helical" evidence="1">
    <location>
        <begin position="241"/>
        <end position="261"/>
    </location>
</feature>
<dbReference type="EMBL" id="JBBMFM010000118">
    <property type="protein sequence ID" value="MEQ2427655.1"/>
    <property type="molecule type" value="Genomic_DNA"/>
</dbReference>
<dbReference type="PANTHER" id="PTHR34821">
    <property type="entry name" value="INNER MEMBRANE PROTEIN YDCZ"/>
    <property type="match status" value="1"/>
</dbReference>
<feature type="transmembrane region" description="Helical" evidence="1">
    <location>
        <begin position="173"/>
        <end position="198"/>
    </location>
</feature>
<feature type="transmembrane region" description="Helical" evidence="1">
    <location>
        <begin position="267"/>
        <end position="285"/>
    </location>
</feature>
<gene>
    <name evidence="2" type="ORF">WMQ36_22060</name>
</gene>
<dbReference type="PANTHER" id="PTHR34821:SF2">
    <property type="entry name" value="INNER MEMBRANE PROTEIN YDCZ"/>
    <property type="match status" value="1"/>
</dbReference>
<keyword evidence="1" id="KW-1133">Transmembrane helix</keyword>
<evidence type="ECO:0000256" key="1">
    <source>
        <dbReference type="SAM" id="Phobius"/>
    </source>
</evidence>
<keyword evidence="1" id="KW-0812">Transmembrane</keyword>
<feature type="transmembrane region" description="Helical" evidence="1">
    <location>
        <begin position="34"/>
        <end position="51"/>
    </location>
</feature>
<keyword evidence="1" id="KW-0472">Membrane</keyword>
<dbReference type="RefSeq" id="WP_349118572.1">
    <property type="nucleotide sequence ID" value="NZ_JBBMFM010000118.1"/>
</dbReference>
<feature type="transmembrane region" description="Helical" evidence="1">
    <location>
        <begin position="63"/>
        <end position="83"/>
    </location>
</feature>
<organism evidence="2 3">
    <name type="scientific">Enterocloster hominis</name>
    <name type="common">ex Hitch et al. 2024</name>
    <dbReference type="NCBI Taxonomy" id="1917870"/>
    <lineage>
        <taxon>Bacteria</taxon>
        <taxon>Bacillati</taxon>
        <taxon>Bacillota</taxon>
        <taxon>Clostridia</taxon>
        <taxon>Lachnospirales</taxon>
        <taxon>Lachnospiraceae</taxon>
        <taxon>Enterocloster</taxon>
    </lineage>
</organism>
<comment type="caution">
    <text evidence="2">The sequence shown here is derived from an EMBL/GenBank/DDBJ whole genome shotgun (WGS) entry which is preliminary data.</text>
</comment>
<dbReference type="InterPro" id="IPR006750">
    <property type="entry name" value="YdcZ"/>
</dbReference>
<dbReference type="Proteomes" id="UP001454086">
    <property type="component" value="Unassembled WGS sequence"/>
</dbReference>
<protein>
    <submittedName>
        <fullName evidence="2">DMT family transporter</fullName>
    </submittedName>
</protein>
<feature type="transmembrane region" description="Helical" evidence="1">
    <location>
        <begin position="144"/>
        <end position="161"/>
    </location>
</feature>
<sequence>MYGLLALLTGLVLSVMVSVNGILSGSYGVFRASVIIHVVGILFACLLCAVRKENRKLTGHAPAWIYLGGAIGAFTTVFNNLAFGHISMTSIVALGLLGQALMSLVIDCLGLFGMKRCPFCRYNLVGLAFSLTGIFVMMDATVGKAAYAVLLSLAAGVTVVLSRTVNARLSGKVGALSGSLVNHMAGLPVTMVICVLAGEIMKPVSGSGLAAHPFIYTGGMMGVIVVMLCNITVPRLPAFRLTMLTFVGQIFTGVLLDVAAGKGRVDASFAGGLMIAAGIAVNMGLERMDAAGKKLN</sequence>
<feature type="transmembrane region" description="Helical" evidence="1">
    <location>
        <begin position="119"/>
        <end position="138"/>
    </location>
</feature>
<keyword evidence="3" id="KW-1185">Reference proteome</keyword>
<dbReference type="Pfam" id="PF04657">
    <property type="entry name" value="DMT_YdcZ"/>
    <property type="match status" value="2"/>
</dbReference>
<reference evidence="2 3" key="1">
    <citation type="submission" date="2024-03" db="EMBL/GenBank/DDBJ databases">
        <title>Human intestinal bacterial collection.</title>
        <authorList>
            <person name="Pauvert C."/>
            <person name="Hitch T.C.A."/>
            <person name="Clavel T."/>
        </authorList>
    </citation>
    <scope>NUCLEOTIDE SEQUENCE [LARGE SCALE GENOMIC DNA]</scope>
    <source>
        <strain evidence="2 3">CLA-SR-H021</strain>
    </source>
</reference>
<evidence type="ECO:0000313" key="2">
    <source>
        <dbReference type="EMBL" id="MEQ2427655.1"/>
    </source>
</evidence>